<dbReference type="AlphaFoldDB" id="A0A0F9JJW6"/>
<reference evidence="1" key="1">
    <citation type="journal article" date="2015" name="Nature">
        <title>Complex archaea that bridge the gap between prokaryotes and eukaryotes.</title>
        <authorList>
            <person name="Spang A."/>
            <person name="Saw J.H."/>
            <person name="Jorgensen S.L."/>
            <person name="Zaremba-Niedzwiedzka K."/>
            <person name="Martijn J."/>
            <person name="Lind A.E."/>
            <person name="van Eijk R."/>
            <person name="Schleper C."/>
            <person name="Guy L."/>
            <person name="Ettema T.J."/>
        </authorList>
    </citation>
    <scope>NUCLEOTIDE SEQUENCE</scope>
</reference>
<evidence type="ECO:0008006" key="2">
    <source>
        <dbReference type="Google" id="ProtNLM"/>
    </source>
</evidence>
<comment type="caution">
    <text evidence="1">The sequence shown here is derived from an EMBL/GenBank/DDBJ whole genome shotgun (WGS) entry which is preliminary data.</text>
</comment>
<proteinExistence type="predicted"/>
<sequence length="172" mass="20400">MKIGTKSLLFGVHQFAIHPWFVAWAWWQLYSFPWDPRLWVAFFVHDLGYWGKSNMDGITGRSHPEFGAKIMSLFGPYWRDFCLYHSRFFAKQKNMPFSRLCVADKLAIALTPAWLYLPMAWLTGELKEYMQLAKEDSLATEYSSSSRKWFQNVQWACKQWAMKQYKELNDGD</sequence>
<organism evidence="1">
    <name type="scientific">marine sediment metagenome</name>
    <dbReference type="NCBI Taxonomy" id="412755"/>
    <lineage>
        <taxon>unclassified sequences</taxon>
        <taxon>metagenomes</taxon>
        <taxon>ecological metagenomes</taxon>
    </lineage>
</organism>
<dbReference type="EMBL" id="LAZR01016084">
    <property type="protein sequence ID" value="KKM06036.1"/>
    <property type="molecule type" value="Genomic_DNA"/>
</dbReference>
<name>A0A0F9JJW6_9ZZZZ</name>
<evidence type="ECO:0000313" key="1">
    <source>
        <dbReference type="EMBL" id="KKM06036.1"/>
    </source>
</evidence>
<accession>A0A0F9JJW6</accession>
<gene>
    <name evidence="1" type="ORF">LCGC14_1748050</name>
</gene>
<protein>
    <recommendedName>
        <fullName evidence="2">HD domain-containing protein</fullName>
    </recommendedName>
</protein>